<evidence type="ECO:0000313" key="2">
    <source>
        <dbReference type="Proteomes" id="UP000319732"/>
    </source>
</evidence>
<reference evidence="1 2" key="1">
    <citation type="submission" date="2019-06" db="EMBL/GenBank/DDBJ databases">
        <title>Whole genome sequence for Cellvibrionaceae sp. R142.</title>
        <authorList>
            <person name="Wang G."/>
        </authorList>
    </citation>
    <scope>NUCLEOTIDE SEQUENCE [LARGE SCALE GENOMIC DNA]</scope>
    <source>
        <strain evidence="1 2">R142</strain>
    </source>
</reference>
<accession>A0A545TBB9</accession>
<evidence type="ECO:0008006" key="3">
    <source>
        <dbReference type="Google" id="ProtNLM"/>
    </source>
</evidence>
<sequence>MSNYAGVEIVALAAEIVSHLADHGIEVVVVGGLAVEIYSQNCYLTKDIDMVDVSYAKPKTLHAAMAKLGFHKKGRVFENTTTPITVEFPSAPLTTGDELITETTVIAHEFGNIPIVHARDIVKDRLSAFFHWNDNQSLVQALAVMQGHDIPALDIQAFCIKEAGVNKYYLVASLQAAVKAQAASDMKIIEQLVVDKIIAQQ</sequence>
<dbReference type="AlphaFoldDB" id="A0A545TBB9"/>
<proteinExistence type="predicted"/>
<dbReference type="Proteomes" id="UP000319732">
    <property type="component" value="Unassembled WGS sequence"/>
</dbReference>
<dbReference type="EMBL" id="VHSG01000016">
    <property type="protein sequence ID" value="TQV74507.1"/>
    <property type="molecule type" value="Genomic_DNA"/>
</dbReference>
<organism evidence="1 2">
    <name type="scientific">Exilibacterium tricleocarpae</name>
    <dbReference type="NCBI Taxonomy" id="2591008"/>
    <lineage>
        <taxon>Bacteria</taxon>
        <taxon>Pseudomonadati</taxon>
        <taxon>Pseudomonadota</taxon>
        <taxon>Gammaproteobacteria</taxon>
        <taxon>Cellvibrionales</taxon>
        <taxon>Cellvibrionaceae</taxon>
        <taxon>Exilibacterium</taxon>
    </lineage>
</organism>
<protein>
    <recommendedName>
        <fullName evidence="3">Nucleotidyltransferase family protein</fullName>
    </recommendedName>
</protein>
<gene>
    <name evidence="1" type="ORF">FKG94_15935</name>
</gene>
<dbReference type="OrthoDB" id="325117at2"/>
<evidence type="ECO:0000313" key="1">
    <source>
        <dbReference type="EMBL" id="TQV74507.1"/>
    </source>
</evidence>
<dbReference type="RefSeq" id="WP_142905328.1">
    <property type="nucleotide sequence ID" value="NZ_ML660096.1"/>
</dbReference>
<comment type="caution">
    <text evidence="1">The sequence shown here is derived from an EMBL/GenBank/DDBJ whole genome shotgun (WGS) entry which is preliminary data.</text>
</comment>
<name>A0A545TBB9_9GAMM</name>
<keyword evidence="2" id="KW-1185">Reference proteome</keyword>